<evidence type="ECO:0000313" key="13">
    <source>
        <dbReference type="Proteomes" id="UP000728032"/>
    </source>
</evidence>
<evidence type="ECO:0000256" key="6">
    <source>
        <dbReference type="ARBA" id="ARBA00022949"/>
    </source>
</evidence>
<dbReference type="InterPro" id="IPR000299">
    <property type="entry name" value="FERM_domain"/>
</dbReference>
<dbReference type="Pfam" id="PF00373">
    <property type="entry name" value="FERM_M"/>
    <property type="match status" value="1"/>
</dbReference>
<dbReference type="OrthoDB" id="6589456at2759"/>
<evidence type="ECO:0000256" key="7">
    <source>
        <dbReference type="ARBA" id="ARBA00023203"/>
    </source>
</evidence>
<evidence type="ECO:0000256" key="9">
    <source>
        <dbReference type="ARBA" id="ARBA00043944"/>
    </source>
</evidence>
<dbReference type="SUPFAM" id="SSF54236">
    <property type="entry name" value="Ubiquitin-like"/>
    <property type="match status" value="1"/>
</dbReference>
<evidence type="ECO:0000313" key="12">
    <source>
        <dbReference type="EMBL" id="CAD7636945.1"/>
    </source>
</evidence>
<dbReference type="GO" id="GO:0003779">
    <property type="term" value="F:actin binding"/>
    <property type="evidence" value="ECO:0007669"/>
    <property type="project" value="UniProtKB-KW"/>
</dbReference>
<sequence>MAEGDSIEQKSEASTAEVAQENGPKTKKRKPRSATNLSSKDTTCKVYLLDGTEFESQVNRRTKAGDLFDRICEHLNLLEKDYFGLSYRDHEDSRNWLNLDKRIGKQIQNLPWIFNFEVKFYPPDPTQLQEDITRYHLCLQIRNDILNGRLPCSFVTHAMLGSYLAQSELGDYEPEEHGSNYLSEFRFAPNQTHELEEKVCELHKQHRGQTSAESEIQYLENAKKLAMYGVDLHHAKDSAGVDIMMGVCASGLLVYRDRLRINRFAWPKILKISYKRNNFYIKIRPGEFEQYESTIGFKLANHKAAKRLWKTCVEHHTFFRLMSPEPPPKQKLFLPRFGSKFRYSGKTFYQTRIDSERIDRPPLNFQRTLSNRRLTTRSMDGALGYERYRTPIELRPDESKSRTISGITAPLPSLLSLISVRQEFMTPTARVEMRRYAPGLAFHQQLQQRLRVLAAKLHHSFQTVKNLNEDIADQLVASLYYRRWK</sequence>
<protein>
    <recommendedName>
        <fullName evidence="3">Moesin/ezrin/radixin homolog 1</fullName>
    </recommendedName>
</protein>
<dbReference type="FunFam" id="2.30.29.30:FF:000001">
    <property type="entry name" value="Erythrocyte membrane protein band 4.1"/>
    <property type="match status" value="1"/>
</dbReference>
<dbReference type="PANTHER" id="PTHR23280">
    <property type="entry name" value="4.1 G PROTEIN"/>
    <property type="match status" value="1"/>
</dbReference>
<dbReference type="FunFam" id="3.10.20.90:FF:000002">
    <property type="entry name" value="Erythrocyte protein band 4.1-like 3"/>
    <property type="match status" value="1"/>
</dbReference>
<evidence type="ECO:0000256" key="4">
    <source>
        <dbReference type="ARBA" id="ARBA00022490"/>
    </source>
</evidence>
<dbReference type="GO" id="GO:0005856">
    <property type="term" value="C:cytoskeleton"/>
    <property type="evidence" value="ECO:0007669"/>
    <property type="project" value="UniProtKB-SubCell"/>
</dbReference>
<gene>
    <name evidence="12" type="ORF">ONB1V03_LOCUS520</name>
</gene>
<dbReference type="PROSITE" id="PS00660">
    <property type="entry name" value="FERM_1"/>
    <property type="match status" value="1"/>
</dbReference>
<dbReference type="FunFam" id="1.20.80.10:FF:000001">
    <property type="entry name" value="Erythrocyte membrane protein band 4.1"/>
    <property type="match status" value="1"/>
</dbReference>
<dbReference type="InterPro" id="IPR000798">
    <property type="entry name" value="Ez/rad/moesin-like"/>
</dbReference>
<dbReference type="InterPro" id="IPR018979">
    <property type="entry name" value="FERM_N"/>
</dbReference>
<proteinExistence type="predicted"/>
<dbReference type="GO" id="GO:0005886">
    <property type="term" value="C:plasma membrane"/>
    <property type="evidence" value="ECO:0007669"/>
    <property type="project" value="TreeGrafter"/>
</dbReference>
<dbReference type="Gene3D" id="1.20.80.10">
    <property type="match status" value="1"/>
</dbReference>
<dbReference type="InterPro" id="IPR014352">
    <property type="entry name" value="FERM/acyl-CoA-bd_prot_sf"/>
</dbReference>
<dbReference type="Pfam" id="PF09380">
    <property type="entry name" value="FERM_C"/>
    <property type="match status" value="1"/>
</dbReference>
<dbReference type="InterPro" id="IPR011993">
    <property type="entry name" value="PH-like_dom_sf"/>
</dbReference>
<dbReference type="InterPro" id="IPR018980">
    <property type="entry name" value="FERM_PH-like_C"/>
</dbReference>
<evidence type="ECO:0000256" key="8">
    <source>
        <dbReference type="ARBA" id="ARBA00023212"/>
    </source>
</evidence>
<evidence type="ECO:0000256" key="5">
    <source>
        <dbReference type="ARBA" id="ARBA00022553"/>
    </source>
</evidence>
<keyword evidence="5" id="KW-0597">Phosphoprotein</keyword>
<accession>A0A7R9QAH2</accession>
<reference evidence="12" key="1">
    <citation type="submission" date="2020-11" db="EMBL/GenBank/DDBJ databases">
        <authorList>
            <person name="Tran Van P."/>
        </authorList>
    </citation>
    <scope>NUCLEOTIDE SEQUENCE</scope>
</reference>
<dbReference type="Gene3D" id="2.30.29.30">
    <property type="entry name" value="Pleckstrin-homology domain (PH domain)/Phosphotyrosine-binding domain (PTB)"/>
    <property type="match status" value="1"/>
</dbReference>
<dbReference type="GO" id="GO:0009887">
    <property type="term" value="P:animal organ morphogenesis"/>
    <property type="evidence" value="ECO:0007669"/>
    <property type="project" value="UniProtKB-ARBA"/>
</dbReference>
<keyword evidence="8" id="KW-0206">Cytoskeleton</keyword>
<dbReference type="InterPro" id="IPR014847">
    <property type="entry name" value="FA"/>
</dbReference>
<keyword evidence="7" id="KW-0009">Actin-binding</keyword>
<dbReference type="GO" id="GO:0031032">
    <property type="term" value="P:actomyosin structure organization"/>
    <property type="evidence" value="ECO:0007669"/>
    <property type="project" value="TreeGrafter"/>
</dbReference>
<organism evidence="12">
    <name type="scientific">Oppiella nova</name>
    <dbReference type="NCBI Taxonomy" id="334625"/>
    <lineage>
        <taxon>Eukaryota</taxon>
        <taxon>Metazoa</taxon>
        <taxon>Ecdysozoa</taxon>
        <taxon>Arthropoda</taxon>
        <taxon>Chelicerata</taxon>
        <taxon>Arachnida</taxon>
        <taxon>Acari</taxon>
        <taxon>Acariformes</taxon>
        <taxon>Sarcoptiformes</taxon>
        <taxon>Oribatida</taxon>
        <taxon>Brachypylina</taxon>
        <taxon>Oppioidea</taxon>
        <taxon>Oppiidae</taxon>
        <taxon>Oppiella</taxon>
    </lineage>
</organism>
<dbReference type="PROSITE" id="PS00661">
    <property type="entry name" value="FERM_2"/>
    <property type="match status" value="1"/>
</dbReference>
<dbReference type="InterPro" id="IPR019747">
    <property type="entry name" value="FERM_CS"/>
</dbReference>
<dbReference type="SMART" id="SM01195">
    <property type="entry name" value="FA"/>
    <property type="match status" value="1"/>
</dbReference>
<dbReference type="CDD" id="cd13184">
    <property type="entry name" value="FERM_C_4_1_family"/>
    <property type="match status" value="1"/>
</dbReference>
<dbReference type="SUPFAM" id="SSF50729">
    <property type="entry name" value="PH domain-like"/>
    <property type="match status" value="1"/>
</dbReference>
<evidence type="ECO:0000256" key="2">
    <source>
        <dbReference type="ARBA" id="ARBA00004536"/>
    </source>
</evidence>
<dbReference type="AlphaFoldDB" id="A0A7R9QAH2"/>
<dbReference type="PRINTS" id="PR00935">
    <property type="entry name" value="BAND41"/>
</dbReference>
<dbReference type="InterPro" id="IPR019748">
    <property type="entry name" value="FERM_central"/>
</dbReference>
<dbReference type="EMBL" id="CAJPVJ010000035">
    <property type="protein sequence ID" value="CAG2159174.1"/>
    <property type="molecule type" value="Genomic_DNA"/>
</dbReference>
<comment type="subcellular location">
    <subcellularLocation>
        <location evidence="2">Cell junction</location>
        <location evidence="2">Adherens junction</location>
    </subcellularLocation>
    <subcellularLocation>
        <location evidence="9">Cell projection</location>
        <location evidence="9">Rhabdomere</location>
    </subcellularLocation>
    <subcellularLocation>
        <location evidence="1">Cytoplasm</location>
        <location evidence="1">Cytoskeleton</location>
    </subcellularLocation>
</comment>
<dbReference type="PANTHER" id="PTHR23280:SF21">
    <property type="entry name" value="PROTEIN 4.1 HOMOLOG"/>
    <property type="match status" value="1"/>
</dbReference>
<dbReference type="InterPro" id="IPR029071">
    <property type="entry name" value="Ubiquitin-like_domsf"/>
</dbReference>
<dbReference type="PRINTS" id="PR00661">
    <property type="entry name" value="ERMFAMILY"/>
</dbReference>
<feature type="region of interest" description="Disordered" evidence="10">
    <location>
        <begin position="1"/>
        <end position="37"/>
    </location>
</feature>
<dbReference type="InterPro" id="IPR035963">
    <property type="entry name" value="FERM_2"/>
</dbReference>
<dbReference type="GO" id="GO:0048731">
    <property type="term" value="P:system development"/>
    <property type="evidence" value="ECO:0007669"/>
    <property type="project" value="UniProtKB-ARBA"/>
</dbReference>
<dbReference type="Gene3D" id="3.10.20.90">
    <property type="entry name" value="Phosphatidylinositol 3-kinase Catalytic Subunit, Chain A, domain 1"/>
    <property type="match status" value="1"/>
</dbReference>
<dbReference type="CDD" id="cd14473">
    <property type="entry name" value="FERM_B-lobe"/>
    <property type="match status" value="1"/>
</dbReference>
<feature type="domain" description="FERM" evidence="11">
    <location>
        <begin position="42"/>
        <end position="323"/>
    </location>
</feature>
<dbReference type="SMART" id="SM00295">
    <property type="entry name" value="B41"/>
    <property type="match status" value="1"/>
</dbReference>
<keyword evidence="6" id="KW-0965">Cell junction</keyword>
<dbReference type="SUPFAM" id="SSF47031">
    <property type="entry name" value="Second domain of FERM"/>
    <property type="match status" value="1"/>
</dbReference>
<dbReference type="InterPro" id="IPR019749">
    <property type="entry name" value="Band_41_domain"/>
</dbReference>
<evidence type="ECO:0000256" key="3">
    <source>
        <dbReference type="ARBA" id="ARBA00022025"/>
    </source>
</evidence>
<evidence type="ECO:0000256" key="10">
    <source>
        <dbReference type="SAM" id="MobiDB-lite"/>
    </source>
</evidence>
<dbReference type="EMBL" id="OC914860">
    <property type="protein sequence ID" value="CAD7636945.1"/>
    <property type="molecule type" value="Genomic_DNA"/>
</dbReference>
<evidence type="ECO:0000256" key="1">
    <source>
        <dbReference type="ARBA" id="ARBA00004245"/>
    </source>
</evidence>
<dbReference type="PROSITE" id="PS50057">
    <property type="entry name" value="FERM_3"/>
    <property type="match status" value="1"/>
</dbReference>
<dbReference type="Proteomes" id="UP000728032">
    <property type="component" value="Unassembled WGS sequence"/>
</dbReference>
<dbReference type="Pfam" id="PF09379">
    <property type="entry name" value="FERM_N"/>
    <property type="match status" value="1"/>
</dbReference>
<dbReference type="SMART" id="SM01196">
    <property type="entry name" value="FERM_C"/>
    <property type="match status" value="1"/>
</dbReference>
<dbReference type="Pfam" id="PF08736">
    <property type="entry name" value="FA"/>
    <property type="match status" value="1"/>
</dbReference>
<evidence type="ECO:0000259" key="11">
    <source>
        <dbReference type="PROSITE" id="PS50057"/>
    </source>
</evidence>
<keyword evidence="13" id="KW-1185">Reference proteome</keyword>
<name>A0A7R9QAH2_9ACAR</name>
<dbReference type="GO" id="GO:0005912">
    <property type="term" value="C:adherens junction"/>
    <property type="evidence" value="ECO:0007669"/>
    <property type="project" value="UniProtKB-SubCell"/>
</dbReference>
<keyword evidence="4" id="KW-0963">Cytoplasm</keyword>